<dbReference type="RefSeq" id="WP_122182978.1">
    <property type="nucleotide sequence ID" value="NZ_RFFJ01000024.1"/>
</dbReference>
<reference evidence="6 7" key="1">
    <citation type="submission" date="2018-10" db="EMBL/GenBank/DDBJ databases">
        <title>Isolation, diversity and antifungal activity of actinobacteria from wheat.</title>
        <authorList>
            <person name="Han C."/>
        </authorList>
    </citation>
    <scope>NUCLEOTIDE SEQUENCE [LARGE SCALE GENOMIC DNA]</scope>
    <source>
        <strain evidence="6 7">NEAU-YY642</strain>
    </source>
</reference>
<dbReference type="AlphaFoldDB" id="A0A3M2M2S4"/>
<sequence length="245" mass="27375">MNASWSVELALDEVGLRPIRQRDHRAWREVNQRNRDWLRPWEATIPPPPHGHLAPRRPTFRQMVRHLRGEAQSGRMLPFVVTYRGRLAGQLTVAGITWGSMCSAHIGYWVDRAVAGRGVMPAAVALAVDHCFLTLGLHRVEVCIRPENGPSRRVVEKLGFREEGVRPRFLHIDGGWRDHLVFALTAEEVPQGLVPRWRQRNAATGRDDASPPRGSAPGSSGGPSHAPSHDDPSREGPSHEDSPRK</sequence>
<feature type="compositionally biased region" description="Low complexity" evidence="4">
    <location>
        <begin position="211"/>
        <end position="226"/>
    </location>
</feature>
<dbReference type="PROSITE" id="PS51186">
    <property type="entry name" value="GNAT"/>
    <property type="match status" value="1"/>
</dbReference>
<dbReference type="SUPFAM" id="SSF55729">
    <property type="entry name" value="Acyl-CoA N-acyltransferases (Nat)"/>
    <property type="match status" value="1"/>
</dbReference>
<comment type="caution">
    <text evidence="6">The sequence shown here is derived from an EMBL/GenBank/DDBJ whole genome shotgun (WGS) entry which is preliminary data.</text>
</comment>
<keyword evidence="7" id="KW-1185">Reference proteome</keyword>
<feature type="domain" description="N-acetyltransferase" evidence="5">
    <location>
        <begin position="14"/>
        <end position="187"/>
    </location>
</feature>
<evidence type="ECO:0000256" key="1">
    <source>
        <dbReference type="ARBA" id="ARBA00022679"/>
    </source>
</evidence>
<evidence type="ECO:0000256" key="3">
    <source>
        <dbReference type="ARBA" id="ARBA00038502"/>
    </source>
</evidence>
<evidence type="ECO:0000256" key="4">
    <source>
        <dbReference type="SAM" id="MobiDB-lite"/>
    </source>
</evidence>
<keyword evidence="1 6" id="KW-0808">Transferase</keyword>
<dbReference type="InterPro" id="IPR000182">
    <property type="entry name" value="GNAT_dom"/>
</dbReference>
<evidence type="ECO:0000259" key="5">
    <source>
        <dbReference type="PROSITE" id="PS51186"/>
    </source>
</evidence>
<dbReference type="GO" id="GO:0008999">
    <property type="term" value="F:protein-N-terminal-alanine acetyltransferase activity"/>
    <property type="evidence" value="ECO:0007669"/>
    <property type="project" value="TreeGrafter"/>
</dbReference>
<dbReference type="Gene3D" id="3.40.630.30">
    <property type="match status" value="1"/>
</dbReference>
<protein>
    <submittedName>
        <fullName evidence="6">N-acetyltransferase</fullName>
    </submittedName>
</protein>
<dbReference type="EMBL" id="RFFJ01000024">
    <property type="protein sequence ID" value="RMI43410.1"/>
    <property type="molecule type" value="Genomic_DNA"/>
</dbReference>
<dbReference type="PANTHER" id="PTHR43792">
    <property type="entry name" value="GNAT FAMILY, PUTATIVE (AFU_ORTHOLOGUE AFUA_3G00765)-RELATED-RELATED"/>
    <property type="match status" value="1"/>
</dbReference>
<dbReference type="PANTHER" id="PTHR43792:SF8">
    <property type="entry name" value="[RIBOSOMAL PROTEIN US5]-ALANINE N-ACETYLTRANSFERASE"/>
    <property type="match status" value="1"/>
</dbReference>
<organism evidence="6 7">
    <name type="scientific">Streptomyces triticirhizae</name>
    <dbReference type="NCBI Taxonomy" id="2483353"/>
    <lineage>
        <taxon>Bacteria</taxon>
        <taxon>Bacillati</taxon>
        <taxon>Actinomycetota</taxon>
        <taxon>Actinomycetes</taxon>
        <taxon>Kitasatosporales</taxon>
        <taxon>Streptomycetaceae</taxon>
        <taxon>Streptomyces</taxon>
    </lineage>
</organism>
<comment type="similarity">
    <text evidence="3">Belongs to the acetyltransferase family. RimJ subfamily.</text>
</comment>
<name>A0A3M2M2S4_9ACTN</name>
<accession>A0A3M2M2S4</accession>
<dbReference type="InterPro" id="IPR016181">
    <property type="entry name" value="Acyl_CoA_acyltransferase"/>
</dbReference>
<evidence type="ECO:0000313" key="6">
    <source>
        <dbReference type="EMBL" id="RMI43410.1"/>
    </source>
</evidence>
<evidence type="ECO:0000313" key="7">
    <source>
        <dbReference type="Proteomes" id="UP000278673"/>
    </source>
</evidence>
<feature type="region of interest" description="Disordered" evidence="4">
    <location>
        <begin position="195"/>
        <end position="245"/>
    </location>
</feature>
<dbReference type="GO" id="GO:0005737">
    <property type="term" value="C:cytoplasm"/>
    <property type="evidence" value="ECO:0007669"/>
    <property type="project" value="TreeGrafter"/>
</dbReference>
<keyword evidence="2" id="KW-0012">Acyltransferase</keyword>
<feature type="compositionally biased region" description="Basic and acidic residues" evidence="4">
    <location>
        <begin position="227"/>
        <end position="245"/>
    </location>
</feature>
<dbReference type="Pfam" id="PF13302">
    <property type="entry name" value="Acetyltransf_3"/>
    <property type="match status" value="1"/>
</dbReference>
<dbReference type="Proteomes" id="UP000278673">
    <property type="component" value="Unassembled WGS sequence"/>
</dbReference>
<dbReference type="InterPro" id="IPR051531">
    <property type="entry name" value="N-acetyltransferase"/>
</dbReference>
<gene>
    <name evidence="6" type="ORF">EBN88_07210</name>
</gene>
<evidence type="ECO:0000256" key="2">
    <source>
        <dbReference type="ARBA" id="ARBA00023315"/>
    </source>
</evidence>
<proteinExistence type="inferred from homology"/>